<dbReference type="EMBL" id="BGPR01002209">
    <property type="protein sequence ID" value="GBM69704.1"/>
    <property type="molecule type" value="Genomic_DNA"/>
</dbReference>
<feature type="transmembrane region" description="Helical" evidence="1">
    <location>
        <begin position="12"/>
        <end position="32"/>
    </location>
</feature>
<reference evidence="2 3" key="1">
    <citation type="journal article" date="2019" name="Sci. Rep.">
        <title>Orb-weaving spider Araneus ventricosus genome elucidates the spidroin gene catalogue.</title>
        <authorList>
            <person name="Kono N."/>
            <person name="Nakamura H."/>
            <person name="Ohtoshi R."/>
            <person name="Moran D.A.P."/>
            <person name="Shinohara A."/>
            <person name="Yoshida Y."/>
            <person name="Fujiwara M."/>
            <person name="Mori M."/>
            <person name="Tomita M."/>
            <person name="Arakawa K."/>
        </authorList>
    </citation>
    <scope>NUCLEOTIDE SEQUENCE [LARGE SCALE GENOMIC DNA]</scope>
</reference>
<comment type="caution">
    <text evidence="2">The sequence shown here is derived from an EMBL/GenBank/DDBJ whole genome shotgun (WGS) entry which is preliminary data.</text>
</comment>
<keyword evidence="1" id="KW-1133">Transmembrane helix</keyword>
<protein>
    <submittedName>
        <fullName evidence="2">Uncharacterized protein</fullName>
    </submittedName>
</protein>
<name>A0A4Y2HW19_ARAVE</name>
<accession>A0A4Y2HW19</accession>
<gene>
    <name evidence="2" type="ORF">AVEN_88212_1</name>
</gene>
<dbReference type="Proteomes" id="UP000499080">
    <property type="component" value="Unassembled WGS sequence"/>
</dbReference>
<keyword evidence="1" id="KW-0472">Membrane</keyword>
<evidence type="ECO:0000313" key="3">
    <source>
        <dbReference type="Proteomes" id="UP000499080"/>
    </source>
</evidence>
<organism evidence="2 3">
    <name type="scientific">Araneus ventricosus</name>
    <name type="common">Orbweaver spider</name>
    <name type="synonym">Epeira ventricosa</name>
    <dbReference type="NCBI Taxonomy" id="182803"/>
    <lineage>
        <taxon>Eukaryota</taxon>
        <taxon>Metazoa</taxon>
        <taxon>Ecdysozoa</taxon>
        <taxon>Arthropoda</taxon>
        <taxon>Chelicerata</taxon>
        <taxon>Arachnida</taxon>
        <taxon>Araneae</taxon>
        <taxon>Araneomorphae</taxon>
        <taxon>Entelegynae</taxon>
        <taxon>Araneoidea</taxon>
        <taxon>Araneidae</taxon>
        <taxon>Araneus</taxon>
    </lineage>
</organism>
<sequence>MNLVLLERFISVLKLQFGYCIIYVFSVFNLGVSRDSNGDNFLVSGPVGGSEGSQVNCQHSVEMEFKPYRIMITSKSFEGDGFCTGNIFNDGKVQGRAKGVDEMGRMIGGNDGDIFEVCPVGNYFVIFVRSADIP</sequence>
<keyword evidence="3" id="KW-1185">Reference proteome</keyword>
<dbReference type="AlphaFoldDB" id="A0A4Y2HW19"/>
<proteinExistence type="predicted"/>
<evidence type="ECO:0000256" key="1">
    <source>
        <dbReference type="SAM" id="Phobius"/>
    </source>
</evidence>
<keyword evidence="1" id="KW-0812">Transmembrane</keyword>
<evidence type="ECO:0000313" key="2">
    <source>
        <dbReference type="EMBL" id="GBM69704.1"/>
    </source>
</evidence>